<dbReference type="RefSeq" id="XP_013320634.1">
    <property type="nucleotide sequence ID" value="XM_013465180.1"/>
</dbReference>
<sequence length="249" mass="27804">MKAGGEQGGSGAADHHDHETQGQGADQGHEGQGHRGQGHGGQGQGNHARDEDGMSKHRGKEGFREKDIDHDEHRKGGNFGGPDNHPRDFHHYDPEEQGDHHAEGSDHEGYHKGQAFHHGNHPRAFHDDDHEHHEHGDDFADPRFPHIYARGTQLGVYECKNQNWILPCKWTPLTDGQCYNRIYDSFGSMGPDKGLTCTIYEQRDCNDKGWNTATGFHWPGLKNYQNARILANAGMQTGGVVSIRCKRNT</sequence>
<dbReference type="Proteomes" id="UP000054342">
    <property type="component" value="Unassembled WGS sequence"/>
</dbReference>
<gene>
    <name evidence="2" type="ORF">PV05_00299</name>
</gene>
<evidence type="ECO:0000313" key="2">
    <source>
        <dbReference type="EMBL" id="KIW60050.1"/>
    </source>
</evidence>
<feature type="compositionally biased region" description="Gly residues" evidence="1">
    <location>
        <begin position="1"/>
        <end position="11"/>
    </location>
</feature>
<organism evidence="2 3">
    <name type="scientific">Exophiala xenobiotica</name>
    <dbReference type="NCBI Taxonomy" id="348802"/>
    <lineage>
        <taxon>Eukaryota</taxon>
        <taxon>Fungi</taxon>
        <taxon>Dikarya</taxon>
        <taxon>Ascomycota</taxon>
        <taxon>Pezizomycotina</taxon>
        <taxon>Eurotiomycetes</taxon>
        <taxon>Chaetothyriomycetidae</taxon>
        <taxon>Chaetothyriales</taxon>
        <taxon>Herpotrichiellaceae</taxon>
        <taxon>Exophiala</taxon>
    </lineage>
</organism>
<feature type="compositionally biased region" description="Basic and acidic residues" evidence="1">
    <location>
        <begin position="84"/>
        <end position="111"/>
    </location>
</feature>
<dbReference type="OrthoDB" id="2910287at2759"/>
<protein>
    <submittedName>
        <fullName evidence="2">Uncharacterized protein</fullName>
    </submittedName>
</protein>
<evidence type="ECO:0000256" key="1">
    <source>
        <dbReference type="SAM" id="MobiDB-lite"/>
    </source>
</evidence>
<proteinExistence type="predicted"/>
<feature type="compositionally biased region" description="Gly residues" evidence="1">
    <location>
        <begin position="34"/>
        <end position="44"/>
    </location>
</feature>
<dbReference type="AlphaFoldDB" id="A0A0D2EZG7"/>
<feature type="region of interest" description="Disordered" evidence="1">
    <location>
        <begin position="1"/>
        <end position="141"/>
    </location>
</feature>
<feature type="compositionally biased region" description="Basic and acidic residues" evidence="1">
    <location>
        <begin position="124"/>
        <end position="141"/>
    </location>
</feature>
<feature type="compositionally biased region" description="Basic and acidic residues" evidence="1">
    <location>
        <begin position="47"/>
        <end position="75"/>
    </location>
</feature>
<keyword evidence="3" id="KW-1185">Reference proteome</keyword>
<feature type="compositionally biased region" description="Basic residues" evidence="1">
    <location>
        <begin position="114"/>
        <end position="123"/>
    </location>
</feature>
<evidence type="ECO:0000313" key="3">
    <source>
        <dbReference type="Proteomes" id="UP000054342"/>
    </source>
</evidence>
<dbReference type="EMBL" id="KN847317">
    <property type="protein sequence ID" value="KIW60050.1"/>
    <property type="molecule type" value="Genomic_DNA"/>
</dbReference>
<dbReference type="GeneID" id="25322207"/>
<reference evidence="2 3" key="1">
    <citation type="submission" date="2015-01" db="EMBL/GenBank/DDBJ databases">
        <title>The Genome Sequence of Exophiala xenobiotica CBS118157.</title>
        <authorList>
            <consortium name="The Broad Institute Genomics Platform"/>
            <person name="Cuomo C."/>
            <person name="de Hoog S."/>
            <person name="Gorbushina A."/>
            <person name="Stielow B."/>
            <person name="Teixiera M."/>
            <person name="Abouelleil A."/>
            <person name="Chapman S.B."/>
            <person name="Priest M."/>
            <person name="Young S.K."/>
            <person name="Wortman J."/>
            <person name="Nusbaum C."/>
            <person name="Birren B."/>
        </authorList>
    </citation>
    <scope>NUCLEOTIDE SEQUENCE [LARGE SCALE GENOMIC DNA]</scope>
    <source>
        <strain evidence="2 3">CBS 118157</strain>
    </source>
</reference>
<name>A0A0D2EZG7_9EURO</name>
<dbReference type="HOGENOM" id="CLU_081896_0_0_1"/>
<accession>A0A0D2EZG7</accession>